<dbReference type="InterPro" id="IPR020845">
    <property type="entry name" value="AMP-binding_CS"/>
</dbReference>
<dbReference type="AlphaFoldDB" id="A0A6J7G0V2"/>
<dbReference type="GO" id="GO:0031177">
    <property type="term" value="F:phosphopantetheine binding"/>
    <property type="evidence" value="ECO:0007669"/>
    <property type="project" value="TreeGrafter"/>
</dbReference>
<reference evidence="4" key="1">
    <citation type="submission" date="2020-05" db="EMBL/GenBank/DDBJ databases">
        <authorList>
            <person name="Chiriac C."/>
            <person name="Salcher M."/>
            <person name="Ghai R."/>
            <person name="Kavagutti S V."/>
        </authorList>
    </citation>
    <scope>NUCLEOTIDE SEQUENCE</scope>
</reference>
<dbReference type="SUPFAM" id="SSF56801">
    <property type="entry name" value="Acetyl-CoA synthetase-like"/>
    <property type="match status" value="1"/>
</dbReference>
<dbReference type="CDD" id="cd05930">
    <property type="entry name" value="A_NRPS"/>
    <property type="match status" value="1"/>
</dbReference>
<dbReference type="Gene3D" id="3.30.300.30">
    <property type="match status" value="1"/>
</dbReference>
<dbReference type="PROSITE" id="PS00012">
    <property type="entry name" value="PHOSPHOPANTETHEINE"/>
    <property type="match status" value="1"/>
</dbReference>
<dbReference type="NCBIfam" id="TIGR01733">
    <property type="entry name" value="AA-adenyl-dom"/>
    <property type="match status" value="1"/>
</dbReference>
<evidence type="ECO:0000256" key="2">
    <source>
        <dbReference type="ARBA" id="ARBA00022553"/>
    </source>
</evidence>
<dbReference type="InterPro" id="IPR036736">
    <property type="entry name" value="ACP-like_sf"/>
</dbReference>
<accession>A0A6J7G0V2</accession>
<evidence type="ECO:0000313" key="4">
    <source>
        <dbReference type="EMBL" id="CAB4898440.1"/>
    </source>
</evidence>
<dbReference type="InterPro" id="IPR009081">
    <property type="entry name" value="PP-bd_ACP"/>
</dbReference>
<dbReference type="GO" id="GO:0044550">
    <property type="term" value="P:secondary metabolite biosynthetic process"/>
    <property type="evidence" value="ECO:0007669"/>
    <property type="project" value="TreeGrafter"/>
</dbReference>
<dbReference type="PROSITE" id="PS50075">
    <property type="entry name" value="CARRIER"/>
    <property type="match status" value="1"/>
</dbReference>
<dbReference type="InterPro" id="IPR025110">
    <property type="entry name" value="AMP-bd_C"/>
</dbReference>
<dbReference type="Gene3D" id="3.40.50.1820">
    <property type="entry name" value="alpha/beta hydrolase"/>
    <property type="match status" value="1"/>
</dbReference>
<dbReference type="EMBL" id="CAFBLX010000166">
    <property type="protein sequence ID" value="CAB4898440.1"/>
    <property type="molecule type" value="Genomic_DNA"/>
</dbReference>
<dbReference type="Gene3D" id="3.30.559.30">
    <property type="entry name" value="Nonribosomal peptide synthetase, condensation domain"/>
    <property type="match status" value="1"/>
</dbReference>
<organism evidence="4">
    <name type="scientific">freshwater metagenome</name>
    <dbReference type="NCBI Taxonomy" id="449393"/>
    <lineage>
        <taxon>unclassified sequences</taxon>
        <taxon>metagenomes</taxon>
        <taxon>ecological metagenomes</taxon>
    </lineage>
</organism>
<dbReference type="Pfam" id="PF13193">
    <property type="entry name" value="AMP-binding_C"/>
    <property type="match status" value="1"/>
</dbReference>
<dbReference type="InterPro" id="IPR010071">
    <property type="entry name" value="AA_adenyl_dom"/>
</dbReference>
<dbReference type="InterPro" id="IPR029058">
    <property type="entry name" value="AB_hydrolase_fold"/>
</dbReference>
<dbReference type="SUPFAM" id="SSF52777">
    <property type="entry name" value="CoA-dependent acyltransferases"/>
    <property type="match status" value="2"/>
</dbReference>
<feature type="domain" description="Carrier" evidence="3">
    <location>
        <begin position="1029"/>
        <end position="1103"/>
    </location>
</feature>
<proteinExistence type="predicted"/>
<dbReference type="Pfam" id="PF00550">
    <property type="entry name" value="PP-binding"/>
    <property type="match status" value="1"/>
</dbReference>
<dbReference type="PANTHER" id="PTHR45527:SF1">
    <property type="entry name" value="FATTY ACID SYNTHASE"/>
    <property type="match status" value="1"/>
</dbReference>
<dbReference type="InterPro" id="IPR001242">
    <property type="entry name" value="Condensation_dom"/>
</dbReference>
<dbReference type="SUPFAM" id="SSF47336">
    <property type="entry name" value="ACP-like"/>
    <property type="match status" value="1"/>
</dbReference>
<keyword evidence="1" id="KW-0596">Phosphopantetheine</keyword>
<dbReference type="InterPro" id="IPR000873">
    <property type="entry name" value="AMP-dep_synth/lig_dom"/>
</dbReference>
<keyword evidence="2" id="KW-0597">Phosphoprotein</keyword>
<dbReference type="PANTHER" id="PTHR45527">
    <property type="entry name" value="NONRIBOSOMAL PEPTIDE SYNTHETASE"/>
    <property type="match status" value="1"/>
</dbReference>
<dbReference type="Gene3D" id="3.30.559.10">
    <property type="entry name" value="Chloramphenicol acetyltransferase-like domain"/>
    <property type="match status" value="1"/>
</dbReference>
<dbReference type="PROSITE" id="PS00455">
    <property type="entry name" value="AMP_BINDING"/>
    <property type="match status" value="1"/>
</dbReference>
<dbReference type="GO" id="GO:0003824">
    <property type="term" value="F:catalytic activity"/>
    <property type="evidence" value="ECO:0007669"/>
    <property type="project" value="InterPro"/>
</dbReference>
<sequence length="1129" mass="121425">MKEPMDLDDVRRRLVQERLRRARGDEAAPEASRGPLADVESAEFESLREQFGSIDDVWPLSPLQLGLVFQVGVDADATELYTVRTVVEVDRVLDDDRIRRALQSVVDTTAAMRTAFVTPDDTAPAQVVLSAVQAPLTVVDLRACPASEVDDRWSRILADDRALSFDIAAPPLFRVTLVHLPGGVDRLLTTYWFGCFDGGSSALLVARVLEQHDENGTPVPPDHGYREYLRWLASRDRAESEQAWQRYFGDIDSPTSVAAEATRGDGSPRRIERRVTAAVSGALDLHARRSGSTLFTVLAAAWASVLMRVVGRSDVVFGTAVAGRPMDVAGSDTAIGAFISTVPIRVTAGGFDSVTDVAARVQDQRLDLMPHDTLGLGGIQQAIGAGALFDTLLVLRNAAGPAGRQESTSAGNERRVRHISTVDGSEFPVSIAVDPGDELKLSVTYLPDSVDDERARSLLDSFASALDTVAAQPDLPISRWPSAPGDMPSVVENEFDGRSERLQDNTIAELLAARAAAVPDDIALVFGDRRLTFGDLDRRVNACALALLRRGAAPERIVALALPRSVEMVVALFAVLRTGAAYLPLELDYPTERLDVMLADAQPAVLVSTVDTESRGLATTATRMVVDSPEVATELAYDIDASEVEAATASVGFASGTVGRLEHPAYVIYTSGSTGTPKGVVTPYRGLTNMQINHRNEIFAPTVAVAGDRTLRIAHTVSFSFDMSWEELLWLVEGHEVHICDEELRRDGEALAHYCEQNRIDVVNVTPTYAGHLLDLGLLDERDGHRIPLVLLGGEAVPDALWSRLDGIGYNLYGPTEYTINALGTGTRDSVGPSIGSPILGTRASVLDQWLRPVPIGSVGELYLSGVGLARGYVNRFGDTATRFVADPLTPGGRMYRTGDLVRIRADGLFDYLGRADDQVKIRGYRVETAEVERAVAACEGVVGAVVRTVQIGSGTRALAAYIVPRDGGTTDTSVLFGSIRDRLAATLPEYMVPTLFAALERIPMTINGKLDVRALPTVDAVGGGTFVPARTPVETMLCEIVAAVLGVGRVGIDDDFFALGGDSITCLAVASRARKASIPLAPREVMRKRTVRMFGAELTPDADARPAVHAAATVELSQDELDEFESSM</sequence>
<evidence type="ECO:0000259" key="3">
    <source>
        <dbReference type="PROSITE" id="PS50075"/>
    </source>
</evidence>
<dbReference type="InterPro" id="IPR023213">
    <property type="entry name" value="CAT-like_dom_sf"/>
</dbReference>
<dbReference type="GO" id="GO:0043041">
    <property type="term" value="P:amino acid activation for nonribosomal peptide biosynthetic process"/>
    <property type="evidence" value="ECO:0007669"/>
    <property type="project" value="TreeGrafter"/>
</dbReference>
<dbReference type="GO" id="GO:0005829">
    <property type="term" value="C:cytosol"/>
    <property type="evidence" value="ECO:0007669"/>
    <property type="project" value="TreeGrafter"/>
</dbReference>
<evidence type="ECO:0000256" key="1">
    <source>
        <dbReference type="ARBA" id="ARBA00022450"/>
    </source>
</evidence>
<dbReference type="Pfam" id="PF00668">
    <property type="entry name" value="Condensation"/>
    <property type="match status" value="1"/>
</dbReference>
<dbReference type="Pfam" id="PF00501">
    <property type="entry name" value="AMP-binding"/>
    <property type="match status" value="1"/>
</dbReference>
<dbReference type="Gene3D" id="2.30.38.10">
    <property type="entry name" value="Luciferase, Domain 3"/>
    <property type="match status" value="1"/>
</dbReference>
<name>A0A6J7G0V2_9ZZZZ</name>
<protein>
    <submittedName>
        <fullName evidence="4">Unannotated protein</fullName>
    </submittedName>
</protein>
<gene>
    <name evidence="4" type="ORF">UFOPK3472_02318</name>
</gene>
<dbReference type="Gene3D" id="3.40.50.980">
    <property type="match status" value="2"/>
</dbReference>
<dbReference type="InterPro" id="IPR006162">
    <property type="entry name" value="Ppantetheine_attach_site"/>
</dbReference>
<dbReference type="InterPro" id="IPR045851">
    <property type="entry name" value="AMP-bd_C_sf"/>
</dbReference>